<evidence type="ECO:0000259" key="7">
    <source>
        <dbReference type="PROSITE" id="PS50157"/>
    </source>
</evidence>
<evidence type="ECO:0000256" key="3">
    <source>
        <dbReference type="ARBA" id="ARBA00022771"/>
    </source>
</evidence>
<reference evidence="8" key="1">
    <citation type="submission" date="2025-05" db="UniProtKB">
        <authorList>
            <consortium name="EnsemblMetazoa"/>
        </authorList>
    </citation>
    <scope>IDENTIFICATION</scope>
</reference>
<evidence type="ECO:0000256" key="6">
    <source>
        <dbReference type="PROSITE-ProRule" id="PRU00042"/>
    </source>
</evidence>
<dbReference type="InterPro" id="IPR050826">
    <property type="entry name" value="Krueppel_C2H2_ZnFinger"/>
</dbReference>
<keyword evidence="1" id="KW-0479">Metal-binding</keyword>
<sequence>MSVKYEFVDVATIKQEDIDVVIQIEEPKKPKRKTGMRDVLAQMAPEDYETYLVQPADSDVPLKCDKCFDTFKNNVERGLHSIKHNEEGFYECHVCEDFVHQNKQAFDIHIREHEGIKKYKCPICKKQFTTIRPAYEHQYLHNNEKPFDCDICGKKFKTSRTVKSHKSMVHYELLNGQKYEKYDCKICNKHYVHYSGLAHHNFRHHKELCKQKPALCETCGMDFSCKSELKKHSFVHSKDKPYACDQCPKKFPRVTRLKEHQLVHTREKRYTCGDCGKKFAHSSSFRNHLKLHTGEKPHTCVVCGKGYICAQNLRFHLNSVHKTQINVNTNKN</sequence>
<proteinExistence type="predicted"/>
<dbReference type="SMART" id="SM00355">
    <property type="entry name" value="ZnF_C2H2"/>
    <property type="match status" value="9"/>
</dbReference>
<keyword evidence="5" id="KW-0539">Nucleus</keyword>
<dbReference type="PROSITE" id="PS00028">
    <property type="entry name" value="ZINC_FINGER_C2H2_1"/>
    <property type="match status" value="8"/>
</dbReference>
<dbReference type="GeneID" id="126891664"/>
<accession>A0ABM5L348</accession>
<dbReference type="SUPFAM" id="SSF57667">
    <property type="entry name" value="beta-beta-alpha zinc fingers"/>
    <property type="match status" value="4"/>
</dbReference>
<evidence type="ECO:0000256" key="4">
    <source>
        <dbReference type="ARBA" id="ARBA00022833"/>
    </source>
</evidence>
<keyword evidence="2" id="KW-0677">Repeat</keyword>
<feature type="domain" description="C2H2-type" evidence="7">
    <location>
        <begin position="242"/>
        <end position="269"/>
    </location>
</feature>
<dbReference type="Proteomes" id="UP001652700">
    <property type="component" value="Unplaced"/>
</dbReference>
<feature type="domain" description="C2H2-type" evidence="7">
    <location>
        <begin position="214"/>
        <end position="241"/>
    </location>
</feature>
<keyword evidence="3 6" id="KW-0863">Zinc-finger</keyword>
<name>A0ABM5L348_DIAVI</name>
<keyword evidence="4" id="KW-0862">Zinc</keyword>
<feature type="domain" description="C2H2-type" evidence="7">
    <location>
        <begin position="147"/>
        <end position="170"/>
    </location>
</feature>
<feature type="domain" description="C2H2-type" evidence="7">
    <location>
        <begin position="119"/>
        <end position="146"/>
    </location>
</feature>
<dbReference type="RefSeq" id="XP_050516850.1">
    <property type="nucleotide sequence ID" value="XM_050660893.1"/>
</dbReference>
<evidence type="ECO:0000256" key="1">
    <source>
        <dbReference type="ARBA" id="ARBA00022723"/>
    </source>
</evidence>
<dbReference type="Pfam" id="PF00096">
    <property type="entry name" value="zf-C2H2"/>
    <property type="match status" value="3"/>
</dbReference>
<evidence type="ECO:0000256" key="5">
    <source>
        <dbReference type="ARBA" id="ARBA00023242"/>
    </source>
</evidence>
<dbReference type="PANTHER" id="PTHR24377">
    <property type="entry name" value="IP01015P-RELATED"/>
    <property type="match status" value="1"/>
</dbReference>
<dbReference type="InterPro" id="IPR013087">
    <property type="entry name" value="Znf_C2H2_type"/>
</dbReference>
<dbReference type="PROSITE" id="PS50157">
    <property type="entry name" value="ZINC_FINGER_C2H2_2"/>
    <property type="match status" value="7"/>
</dbReference>
<evidence type="ECO:0000313" key="9">
    <source>
        <dbReference type="Proteomes" id="UP001652700"/>
    </source>
</evidence>
<dbReference type="EnsemblMetazoa" id="XM_050660893.1">
    <property type="protein sequence ID" value="XP_050516850.1"/>
    <property type="gene ID" value="LOC126891664"/>
</dbReference>
<dbReference type="Gene3D" id="3.30.160.60">
    <property type="entry name" value="Classic Zinc Finger"/>
    <property type="match status" value="6"/>
</dbReference>
<dbReference type="InterPro" id="IPR036236">
    <property type="entry name" value="Znf_C2H2_sf"/>
</dbReference>
<evidence type="ECO:0000313" key="8">
    <source>
        <dbReference type="EnsemblMetazoa" id="XP_050516850.1"/>
    </source>
</evidence>
<feature type="domain" description="C2H2-type" evidence="7">
    <location>
        <begin position="270"/>
        <end position="297"/>
    </location>
</feature>
<feature type="domain" description="C2H2-type" evidence="7">
    <location>
        <begin position="298"/>
        <end position="326"/>
    </location>
</feature>
<keyword evidence="9" id="KW-1185">Reference proteome</keyword>
<organism evidence="8 9">
    <name type="scientific">Diabrotica virgifera virgifera</name>
    <name type="common">western corn rootworm</name>
    <dbReference type="NCBI Taxonomy" id="50390"/>
    <lineage>
        <taxon>Eukaryota</taxon>
        <taxon>Metazoa</taxon>
        <taxon>Ecdysozoa</taxon>
        <taxon>Arthropoda</taxon>
        <taxon>Hexapoda</taxon>
        <taxon>Insecta</taxon>
        <taxon>Pterygota</taxon>
        <taxon>Neoptera</taxon>
        <taxon>Endopterygota</taxon>
        <taxon>Coleoptera</taxon>
        <taxon>Polyphaga</taxon>
        <taxon>Cucujiformia</taxon>
        <taxon>Chrysomeloidea</taxon>
        <taxon>Chrysomelidae</taxon>
        <taxon>Galerucinae</taxon>
        <taxon>Diabroticina</taxon>
        <taxon>Diabroticites</taxon>
        <taxon>Diabrotica</taxon>
    </lineage>
</organism>
<protein>
    <recommendedName>
        <fullName evidence="7">C2H2-type domain-containing protein</fullName>
    </recommendedName>
</protein>
<feature type="domain" description="C2H2-type" evidence="7">
    <location>
        <begin position="182"/>
        <end position="207"/>
    </location>
</feature>
<evidence type="ECO:0000256" key="2">
    <source>
        <dbReference type="ARBA" id="ARBA00022737"/>
    </source>
</evidence>